<evidence type="ECO:0000259" key="12">
    <source>
        <dbReference type="PROSITE" id="PS50922"/>
    </source>
</evidence>
<dbReference type="InterPro" id="IPR016439">
    <property type="entry name" value="Lag1/Lac1-like"/>
</dbReference>
<feature type="transmembrane region" description="Helical" evidence="11">
    <location>
        <begin position="373"/>
        <end position="395"/>
    </location>
</feature>
<dbReference type="InterPro" id="IPR006634">
    <property type="entry name" value="TLC-dom"/>
</dbReference>
<evidence type="ECO:0000256" key="11">
    <source>
        <dbReference type="SAM" id="Phobius"/>
    </source>
</evidence>
<feature type="transmembrane region" description="Helical" evidence="11">
    <location>
        <begin position="274"/>
        <end position="292"/>
    </location>
</feature>
<feature type="region of interest" description="Disordered" evidence="10">
    <location>
        <begin position="27"/>
        <end position="79"/>
    </location>
</feature>
<dbReference type="PIRSF" id="PIRSF005225">
    <property type="entry name" value="LAG1_LAC1"/>
    <property type="match status" value="1"/>
</dbReference>
<evidence type="ECO:0000313" key="13">
    <source>
        <dbReference type="EMBL" id="KAK5989688.1"/>
    </source>
</evidence>
<keyword evidence="3" id="KW-0808">Transferase</keyword>
<feature type="transmembrane region" description="Helical" evidence="11">
    <location>
        <begin position="199"/>
        <end position="224"/>
    </location>
</feature>
<feature type="compositionally biased region" description="Low complexity" evidence="10">
    <location>
        <begin position="38"/>
        <end position="63"/>
    </location>
</feature>
<evidence type="ECO:0000313" key="14">
    <source>
        <dbReference type="Proteomes" id="UP001338125"/>
    </source>
</evidence>
<organism evidence="13 14">
    <name type="scientific">Cladobotryum mycophilum</name>
    <dbReference type="NCBI Taxonomy" id="491253"/>
    <lineage>
        <taxon>Eukaryota</taxon>
        <taxon>Fungi</taxon>
        <taxon>Dikarya</taxon>
        <taxon>Ascomycota</taxon>
        <taxon>Pezizomycotina</taxon>
        <taxon>Sordariomycetes</taxon>
        <taxon>Hypocreomycetidae</taxon>
        <taxon>Hypocreales</taxon>
        <taxon>Hypocreaceae</taxon>
        <taxon>Cladobotryum</taxon>
    </lineage>
</organism>
<keyword evidence="5" id="KW-0256">Endoplasmic reticulum</keyword>
<keyword evidence="14" id="KW-1185">Reference proteome</keyword>
<feature type="domain" description="TLC" evidence="12">
    <location>
        <begin position="190"/>
        <end position="406"/>
    </location>
</feature>
<dbReference type="PANTHER" id="PTHR12560:SF11">
    <property type="entry name" value="CERAMIDE SYNTHASE LAC1-RELATED"/>
    <property type="match status" value="1"/>
</dbReference>
<dbReference type="PROSITE" id="PS50922">
    <property type="entry name" value="TLC"/>
    <property type="match status" value="1"/>
</dbReference>
<gene>
    <name evidence="13" type="ORF">PT974_07943</name>
</gene>
<comment type="subcellular location">
    <subcellularLocation>
        <location evidence="1">Endoplasmic reticulum membrane</location>
        <topology evidence="1">Multi-pass membrane protein</topology>
    </subcellularLocation>
</comment>
<evidence type="ECO:0000256" key="5">
    <source>
        <dbReference type="ARBA" id="ARBA00022824"/>
    </source>
</evidence>
<sequence>MAADDSSASLRGSSIAHHVIPTTNALSQRLKSHAAGHTTSNKTAFSSSSSSSSNIATITTTTTRSPPQNNERKLSKRRRARSFARRFKSFATKHTWTIPLVLLLAFGAAYALDPSETNLVHRFICLSYPIPNPDAATPNDANALPLHYGKGLWDLAFVAFYTIVLSFTREFIMQEIMRPLAKSQGIRSKGKQLRFMEQMYTAVYFGIMGPLGVLVMRGTPAWYFNTRGMYENFPHRSHTALFKFYYLFQAAYWAQQAIVMILGVEKRRRDFKELVAHHVVTVALVGLSYRFHFTYMGVGVYLTHDISDFFLALSKSFNYINSRLVEPFFAITILGWIYLRNYLNLLILYSILTEFRTVGPYELNWETQQYKCLLSNVITFSLLASLQALNLFWLYCLLRNLYKFVFLSVKKDDRSEEESEAEEVPEKKTPLLNGDVDQVKANGSS</sequence>
<evidence type="ECO:0000256" key="9">
    <source>
        <dbReference type="PROSITE-ProRule" id="PRU00205"/>
    </source>
</evidence>
<evidence type="ECO:0000256" key="8">
    <source>
        <dbReference type="ARBA" id="ARBA00023180"/>
    </source>
</evidence>
<evidence type="ECO:0000256" key="1">
    <source>
        <dbReference type="ARBA" id="ARBA00004477"/>
    </source>
</evidence>
<keyword evidence="6 11" id="KW-1133">Transmembrane helix</keyword>
<evidence type="ECO:0000256" key="10">
    <source>
        <dbReference type="SAM" id="MobiDB-lite"/>
    </source>
</evidence>
<dbReference type="Proteomes" id="UP001338125">
    <property type="component" value="Unassembled WGS sequence"/>
</dbReference>
<feature type="transmembrane region" description="Helical" evidence="11">
    <location>
        <begin position="244"/>
        <end position="262"/>
    </location>
</feature>
<reference evidence="13 14" key="1">
    <citation type="submission" date="2024-01" db="EMBL/GenBank/DDBJ databases">
        <title>Complete genome of Cladobotryum mycophilum ATHUM6906.</title>
        <authorList>
            <person name="Christinaki A.C."/>
            <person name="Myridakis A.I."/>
            <person name="Kouvelis V.N."/>
        </authorList>
    </citation>
    <scope>NUCLEOTIDE SEQUENCE [LARGE SCALE GENOMIC DNA]</scope>
    <source>
        <strain evidence="13 14">ATHUM6906</strain>
    </source>
</reference>
<evidence type="ECO:0000256" key="7">
    <source>
        <dbReference type="ARBA" id="ARBA00023136"/>
    </source>
</evidence>
<accession>A0ABR0SBZ8</accession>
<evidence type="ECO:0000256" key="4">
    <source>
        <dbReference type="ARBA" id="ARBA00022692"/>
    </source>
</evidence>
<proteinExistence type="inferred from homology"/>
<evidence type="ECO:0000256" key="2">
    <source>
        <dbReference type="ARBA" id="ARBA00009808"/>
    </source>
</evidence>
<feature type="region of interest" description="Disordered" evidence="10">
    <location>
        <begin position="413"/>
        <end position="445"/>
    </location>
</feature>
<comment type="similarity">
    <text evidence="2">Belongs to the sphingosine N-acyltransferase family.</text>
</comment>
<protein>
    <submittedName>
        <fullName evidence="13">Sphingosine N-acyltransferase-like protein FUM17</fullName>
    </submittedName>
</protein>
<keyword evidence="7 9" id="KW-0472">Membrane</keyword>
<feature type="transmembrane region" description="Helical" evidence="11">
    <location>
        <begin position="95"/>
        <end position="112"/>
    </location>
</feature>
<keyword evidence="8" id="KW-0325">Glycoprotein</keyword>
<evidence type="ECO:0000256" key="3">
    <source>
        <dbReference type="ARBA" id="ARBA00022679"/>
    </source>
</evidence>
<keyword evidence="4 9" id="KW-0812">Transmembrane</keyword>
<feature type="transmembrane region" description="Helical" evidence="11">
    <location>
        <begin position="328"/>
        <end position="352"/>
    </location>
</feature>
<dbReference type="SMART" id="SM00724">
    <property type="entry name" value="TLC"/>
    <property type="match status" value="1"/>
</dbReference>
<dbReference type="PANTHER" id="PTHR12560">
    <property type="entry name" value="LONGEVITY ASSURANCE FACTOR 1 LAG1"/>
    <property type="match status" value="1"/>
</dbReference>
<name>A0ABR0SBZ8_9HYPO</name>
<dbReference type="Pfam" id="PF03798">
    <property type="entry name" value="TRAM_LAG1_CLN8"/>
    <property type="match status" value="1"/>
</dbReference>
<dbReference type="EMBL" id="JAVFKD010000014">
    <property type="protein sequence ID" value="KAK5989688.1"/>
    <property type="molecule type" value="Genomic_DNA"/>
</dbReference>
<evidence type="ECO:0000256" key="6">
    <source>
        <dbReference type="ARBA" id="ARBA00022989"/>
    </source>
</evidence>
<comment type="caution">
    <text evidence="13">The sequence shown here is derived from an EMBL/GenBank/DDBJ whole genome shotgun (WGS) entry which is preliminary data.</text>
</comment>
<feature type="transmembrane region" description="Helical" evidence="11">
    <location>
        <begin position="152"/>
        <end position="172"/>
    </location>
</feature>